<evidence type="ECO:0000259" key="10">
    <source>
        <dbReference type="PROSITE" id="PS50893"/>
    </source>
</evidence>
<evidence type="ECO:0000256" key="2">
    <source>
        <dbReference type="ARBA" id="ARBA00022448"/>
    </source>
</evidence>
<dbReference type="SUPFAM" id="SSF52540">
    <property type="entry name" value="P-loop containing nucleoside triphosphate hydrolases"/>
    <property type="match status" value="2"/>
</dbReference>
<dbReference type="GO" id="GO:0016887">
    <property type="term" value="F:ATP hydrolysis activity"/>
    <property type="evidence" value="ECO:0007669"/>
    <property type="project" value="InterPro"/>
</dbReference>
<dbReference type="CDD" id="cd03215">
    <property type="entry name" value="ABC_Carb_Monos_II"/>
    <property type="match status" value="1"/>
</dbReference>
<keyword evidence="12" id="KW-1185">Reference proteome</keyword>
<dbReference type="PROSITE" id="PS50893">
    <property type="entry name" value="ABC_TRANSPORTER_2"/>
    <property type="match status" value="2"/>
</dbReference>
<evidence type="ECO:0000313" key="12">
    <source>
        <dbReference type="Proteomes" id="UP000196053"/>
    </source>
</evidence>
<evidence type="ECO:0000256" key="7">
    <source>
        <dbReference type="ARBA" id="ARBA00022967"/>
    </source>
</evidence>
<dbReference type="InterPro" id="IPR003593">
    <property type="entry name" value="AAA+_ATPase"/>
</dbReference>
<dbReference type="FunFam" id="3.40.50.300:FF:000127">
    <property type="entry name" value="Ribose import ATP-binding protein RbsA"/>
    <property type="match status" value="1"/>
</dbReference>
<dbReference type="PANTHER" id="PTHR43790">
    <property type="entry name" value="CARBOHYDRATE TRANSPORT ATP-BINDING PROTEIN MG119-RELATED"/>
    <property type="match status" value="1"/>
</dbReference>
<dbReference type="GO" id="GO:0005524">
    <property type="term" value="F:ATP binding"/>
    <property type="evidence" value="ECO:0007669"/>
    <property type="project" value="UniProtKB-KW"/>
</dbReference>
<dbReference type="PROSITE" id="PS00211">
    <property type="entry name" value="ABC_TRANSPORTER_1"/>
    <property type="match status" value="2"/>
</dbReference>
<feature type="compositionally biased region" description="Basic and acidic residues" evidence="9">
    <location>
        <begin position="511"/>
        <end position="528"/>
    </location>
</feature>
<feature type="domain" description="ABC transporter" evidence="10">
    <location>
        <begin position="266"/>
        <end position="511"/>
    </location>
</feature>
<dbReference type="InterPro" id="IPR017871">
    <property type="entry name" value="ABC_transporter-like_CS"/>
</dbReference>
<comment type="subcellular location">
    <subcellularLocation>
        <location evidence="1">Cell membrane</location>
        <topology evidence="1">Peripheral membrane protein</topology>
    </subcellularLocation>
</comment>
<evidence type="ECO:0000256" key="6">
    <source>
        <dbReference type="ARBA" id="ARBA00022840"/>
    </source>
</evidence>
<sequence>MEKTSHIASNVVAVQMTDIVKKFGNFVANDHINLTVNKGEVHAILGENGAGKSTLMNVLYGLYKPTSGSISIFGSPVHIENPRHAIELGIGMVHQHFMLVEPFTVTENIILGMEPTKGMTVDIKSARQQVLELSERYGMHVDPDAKIEDISVGMQQRVEILKVLYRGANILILDEPTASLTPQEIEELINIIHNLTADGKTVLLITHKLKEIKAAADRCTIIRQGKYIDTVDVEAVSEHDLASMMVGRDVQFVVDKQPIEPGEVIIDVQNIHCKDYRGVEVLKGLNLQVRRGEIVGLAGVDGNGQTELVEILTGLRKGEAGKVIIGGKDLFNADAHTLFDKGVSSIPADRQKHGLILDYSVAYNLVLQNHDLPPFSKRGILKKDAIYKHAAELTDKFDIRGAEDGVKEVGKLSGGNQQKVIIAREVTNDKDLLIAVNPTRGLDVGAIEFVHRYIVEQRNKNKAVLLVSFELDEIMSLSDRIEVIYNGKIVGSVPGDQADEKVLGLMMAGGSKHETKEQSEQKDKPKYS</sequence>
<keyword evidence="6 11" id="KW-0067">ATP-binding</keyword>
<dbReference type="AlphaFoldDB" id="A0A0K8J6A5"/>
<keyword evidence="3" id="KW-1003">Cell membrane</keyword>
<feature type="domain" description="ABC transporter" evidence="10">
    <location>
        <begin position="14"/>
        <end position="249"/>
    </location>
</feature>
<dbReference type="Gene3D" id="3.40.50.300">
    <property type="entry name" value="P-loop containing nucleotide triphosphate hydrolases"/>
    <property type="match status" value="2"/>
</dbReference>
<dbReference type="GO" id="GO:0005886">
    <property type="term" value="C:plasma membrane"/>
    <property type="evidence" value="ECO:0007669"/>
    <property type="project" value="UniProtKB-SubCell"/>
</dbReference>
<feature type="region of interest" description="Disordered" evidence="9">
    <location>
        <begin position="507"/>
        <end position="528"/>
    </location>
</feature>
<dbReference type="InterPro" id="IPR003439">
    <property type="entry name" value="ABC_transporter-like_ATP-bd"/>
</dbReference>
<name>A0A0K8J6A5_9FIRM</name>
<keyword evidence="7" id="KW-1278">Translocase</keyword>
<gene>
    <name evidence="11" type="primary">yufO</name>
    <name evidence="11" type="ORF">SD1D_1378</name>
</gene>
<accession>A0A0K8J6A5</accession>
<keyword evidence="4" id="KW-0677">Repeat</keyword>
<dbReference type="SMART" id="SM00382">
    <property type="entry name" value="AAA"/>
    <property type="match status" value="1"/>
</dbReference>
<dbReference type="Proteomes" id="UP000196053">
    <property type="component" value="Chromosome I"/>
</dbReference>
<dbReference type="InterPro" id="IPR027417">
    <property type="entry name" value="P-loop_NTPase"/>
</dbReference>
<dbReference type="PANTHER" id="PTHR43790:SF4">
    <property type="entry name" value="GUANOSINE IMPORT ATP-BINDING PROTEIN NUPO"/>
    <property type="match status" value="1"/>
</dbReference>
<evidence type="ECO:0000256" key="1">
    <source>
        <dbReference type="ARBA" id="ARBA00004202"/>
    </source>
</evidence>
<evidence type="ECO:0000313" key="11">
    <source>
        <dbReference type="EMBL" id="CUH92924.1"/>
    </source>
</evidence>
<evidence type="ECO:0000256" key="3">
    <source>
        <dbReference type="ARBA" id="ARBA00022475"/>
    </source>
</evidence>
<keyword evidence="2" id="KW-0813">Transport</keyword>
<dbReference type="KEGG" id="hsd:SD1D_1378"/>
<evidence type="ECO:0000256" key="8">
    <source>
        <dbReference type="ARBA" id="ARBA00023136"/>
    </source>
</evidence>
<evidence type="ECO:0000256" key="4">
    <source>
        <dbReference type="ARBA" id="ARBA00022737"/>
    </source>
</evidence>
<evidence type="ECO:0000256" key="5">
    <source>
        <dbReference type="ARBA" id="ARBA00022741"/>
    </source>
</evidence>
<proteinExistence type="predicted"/>
<keyword evidence="5" id="KW-0547">Nucleotide-binding</keyword>
<reference evidence="12" key="1">
    <citation type="submission" date="2015-09" db="EMBL/GenBank/DDBJ databases">
        <authorList>
            <person name="Wibberg D."/>
        </authorList>
    </citation>
    <scope>NUCLEOTIDE SEQUENCE [LARGE SCALE GENOMIC DNA]</scope>
    <source>
        <strain evidence="12">SD1D</strain>
    </source>
</reference>
<organism evidence="11 12">
    <name type="scientific">Herbinix luporum</name>
    <dbReference type="NCBI Taxonomy" id="1679721"/>
    <lineage>
        <taxon>Bacteria</taxon>
        <taxon>Bacillati</taxon>
        <taxon>Bacillota</taxon>
        <taxon>Clostridia</taxon>
        <taxon>Lachnospirales</taxon>
        <taxon>Lachnospiraceae</taxon>
        <taxon>Herbinix</taxon>
    </lineage>
</organism>
<dbReference type="InterPro" id="IPR050107">
    <property type="entry name" value="ABC_carbohydrate_import_ATPase"/>
</dbReference>
<evidence type="ECO:0000256" key="9">
    <source>
        <dbReference type="SAM" id="MobiDB-lite"/>
    </source>
</evidence>
<dbReference type="EMBL" id="LN879430">
    <property type="protein sequence ID" value="CUH92924.1"/>
    <property type="molecule type" value="Genomic_DNA"/>
</dbReference>
<dbReference type="OrthoDB" id="9771863at2"/>
<keyword evidence="8" id="KW-0472">Membrane</keyword>
<dbReference type="Pfam" id="PF00005">
    <property type="entry name" value="ABC_tran"/>
    <property type="match status" value="2"/>
</dbReference>
<protein>
    <submittedName>
        <fullName evidence="11">Putative ABC transporter ATP-binding protein YufO</fullName>
    </submittedName>
</protein>
<dbReference type="CDD" id="cd03216">
    <property type="entry name" value="ABC_Carb_Monos_I"/>
    <property type="match status" value="1"/>
</dbReference>